<dbReference type="InterPro" id="IPR013328">
    <property type="entry name" value="6PGD_dom2"/>
</dbReference>
<evidence type="ECO:0000256" key="1">
    <source>
        <dbReference type="ARBA" id="ARBA00023002"/>
    </source>
</evidence>
<dbReference type="InterPro" id="IPR036291">
    <property type="entry name" value="NAD(P)-bd_dom_sf"/>
</dbReference>
<dbReference type="Gene3D" id="3.40.50.720">
    <property type="entry name" value="NAD(P)-binding Rossmann-like Domain"/>
    <property type="match status" value="1"/>
</dbReference>
<feature type="domain" description="6-phosphogluconate dehydrogenase NADP-binding" evidence="4">
    <location>
        <begin position="15"/>
        <end position="173"/>
    </location>
</feature>
<dbReference type="PROSITE" id="PS00895">
    <property type="entry name" value="3_HYDROXYISOBUT_DH"/>
    <property type="match status" value="1"/>
</dbReference>
<dbReference type="SUPFAM" id="SSF51735">
    <property type="entry name" value="NAD(P)-binding Rossmann-fold domains"/>
    <property type="match status" value="1"/>
</dbReference>
<accession>A9IC63</accession>
<name>A9IC63_BORPD</name>
<dbReference type="GO" id="GO:0050661">
    <property type="term" value="F:NADP binding"/>
    <property type="evidence" value="ECO:0007669"/>
    <property type="project" value="InterPro"/>
</dbReference>
<evidence type="ECO:0000256" key="3">
    <source>
        <dbReference type="PIRSR" id="PIRSR000103-1"/>
    </source>
</evidence>
<organism evidence="6 7">
    <name type="scientific">Bordetella petrii (strain ATCC BAA-461 / DSM 12804 / CCUG 43448 / CIP 107267 / Se-1111R)</name>
    <dbReference type="NCBI Taxonomy" id="340100"/>
    <lineage>
        <taxon>Bacteria</taxon>
        <taxon>Pseudomonadati</taxon>
        <taxon>Pseudomonadota</taxon>
        <taxon>Betaproteobacteria</taxon>
        <taxon>Burkholderiales</taxon>
        <taxon>Alcaligenaceae</taxon>
        <taxon>Bordetella</taxon>
    </lineage>
</organism>
<dbReference type="GO" id="GO:0016491">
    <property type="term" value="F:oxidoreductase activity"/>
    <property type="evidence" value="ECO:0007669"/>
    <property type="project" value="UniProtKB-KW"/>
</dbReference>
<feature type="domain" description="3-hydroxyisobutyrate dehydrogenase-like NAD-binding" evidence="5">
    <location>
        <begin position="176"/>
        <end position="295"/>
    </location>
</feature>
<dbReference type="STRING" id="94624.Bpet1194"/>
<evidence type="ECO:0000259" key="4">
    <source>
        <dbReference type="Pfam" id="PF03446"/>
    </source>
</evidence>
<keyword evidence="7" id="KW-1185">Reference proteome</keyword>
<dbReference type="AlphaFoldDB" id="A9IC63"/>
<dbReference type="GO" id="GO:0016054">
    <property type="term" value="P:organic acid catabolic process"/>
    <property type="evidence" value="ECO:0007669"/>
    <property type="project" value="UniProtKB-ARBA"/>
</dbReference>
<dbReference type="Gene3D" id="1.10.1040.10">
    <property type="entry name" value="N-(1-d-carboxylethyl)-l-norvaline Dehydrogenase, domain 2"/>
    <property type="match status" value="1"/>
</dbReference>
<dbReference type="InterPro" id="IPR008927">
    <property type="entry name" value="6-PGluconate_DH-like_C_sf"/>
</dbReference>
<dbReference type="Pfam" id="PF03446">
    <property type="entry name" value="NAD_binding_2"/>
    <property type="match status" value="1"/>
</dbReference>
<protein>
    <submittedName>
        <fullName evidence="6">Dehydrogenase</fullName>
        <ecNumber evidence="6">1.1.1.-</ecNumber>
    </submittedName>
</protein>
<dbReference type="InterPro" id="IPR029154">
    <property type="entry name" value="HIBADH-like_NADP-bd"/>
</dbReference>
<dbReference type="GO" id="GO:0051287">
    <property type="term" value="F:NAD binding"/>
    <property type="evidence" value="ECO:0007669"/>
    <property type="project" value="InterPro"/>
</dbReference>
<dbReference type="InterPro" id="IPR015815">
    <property type="entry name" value="HIBADH-related"/>
</dbReference>
<dbReference type="InterPro" id="IPR002204">
    <property type="entry name" value="3-OH-isobutyrate_DH-rel_CS"/>
</dbReference>
<dbReference type="EMBL" id="AM902716">
    <property type="protein sequence ID" value="CAP41528.1"/>
    <property type="molecule type" value="Genomic_DNA"/>
</dbReference>
<evidence type="ECO:0000313" key="7">
    <source>
        <dbReference type="Proteomes" id="UP000001225"/>
    </source>
</evidence>
<dbReference type="Pfam" id="PF14833">
    <property type="entry name" value="NAD_binding_11"/>
    <property type="match status" value="1"/>
</dbReference>
<keyword evidence="2" id="KW-0520">NAD</keyword>
<dbReference type="Proteomes" id="UP000001225">
    <property type="component" value="Chromosome"/>
</dbReference>
<dbReference type="SUPFAM" id="SSF48179">
    <property type="entry name" value="6-phosphogluconate dehydrogenase C-terminal domain-like"/>
    <property type="match status" value="1"/>
</dbReference>
<feature type="active site" evidence="3">
    <location>
        <position position="182"/>
    </location>
</feature>
<gene>
    <name evidence="6" type="ordered locus">Bpet1194</name>
</gene>
<evidence type="ECO:0000259" key="5">
    <source>
        <dbReference type="Pfam" id="PF14833"/>
    </source>
</evidence>
<dbReference type="PIRSF" id="PIRSF000103">
    <property type="entry name" value="HIBADH"/>
    <property type="match status" value="1"/>
</dbReference>
<keyword evidence="1 6" id="KW-0560">Oxidoreductase</keyword>
<dbReference type="eggNOG" id="COG2084">
    <property type="taxonomic scope" value="Bacteria"/>
</dbReference>
<dbReference type="InterPro" id="IPR051265">
    <property type="entry name" value="HIBADH-related_NP60_sf"/>
</dbReference>
<proteinExistence type="predicted"/>
<evidence type="ECO:0000256" key="2">
    <source>
        <dbReference type="ARBA" id="ARBA00023027"/>
    </source>
</evidence>
<reference evidence="6 7" key="1">
    <citation type="journal article" date="2008" name="BMC Genomics">
        <title>The missing link: Bordetella petrii is endowed with both the metabolic versatility of environmental bacteria and virulence traits of pathogenic Bordetellae.</title>
        <authorList>
            <person name="Gross R."/>
            <person name="Guzman C.A."/>
            <person name="Sebaihia M."/>
            <person name="Martins Dos Santos V.A."/>
            <person name="Pieper D.H."/>
            <person name="Koebnik R."/>
            <person name="Lechner M."/>
            <person name="Bartels D."/>
            <person name="Buhrmester J."/>
            <person name="Choudhuri J.V."/>
            <person name="Ebensen T."/>
            <person name="Gaigalat L."/>
            <person name="Herrmann S."/>
            <person name="Khachane A.N."/>
            <person name="Larisch C."/>
            <person name="Link S."/>
            <person name="Linke B."/>
            <person name="Meyer F."/>
            <person name="Mormann S."/>
            <person name="Nakunst D."/>
            <person name="Rueckert C."/>
            <person name="Schneiker-Bekel S."/>
            <person name="Schulze K."/>
            <person name="Vorhoelter F.J."/>
            <person name="Yevsa T."/>
            <person name="Engle J.T."/>
            <person name="Goldman W.E."/>
            <person name="Puehler A."/>
            <person name="Goebel U.B."/>
            <person name="Goesmann A."/>
            <person name="Bloecker H."/>
            <person name="Kaiser O."/>
            <person name="Martinez-Arias R."/>
        </authorList>
    </citation>
    <scope>NUCLEOTIDE SEQUENCE [LARGE SCALE GENOMIC DNA]</scope>
    <source>
        <strain evidence="7">ATCC BAA-461 / DSM 12804 / CCUG 43448 / CIP 107267 / Se-1111R</strain>
    </source>
</reference>
<dbReference type="InterPro" id="IPR006115">
    <property type="entry name" value="6PGDH_NADP-bd"/>
</dbReference>
<dbReference type="EC" id="1.1.1.-" evidence="6"/>
<sequence length="304" mass="31656">MQHEQLDSTRAASLVGFIGLGVMGQPMALNLARAGVPLIVWNRSPERTAPLAAAGAHVAPDVDTLLGQVELAIVMLVDSAAIDAVFGRGTPAFAARVAGKTIVSMSSVAPDYARGLCADIEAAGGRYVECPVSGSRKPAEAGQLVGLIGGREEDVERVRSWIAPMCREIVACGGAGDALLMKLSVNLYLNTMLAGLAEAVNFAERQGLDLAVLQAAIDAGPMACDVTRVKMPKLTANDFSVQAASSDAWASCQLIAEAARSKNIASPLLNLSLALYGETVTLGNGRNDMVSVIEAIRRRSDELG</sequence>
<dbReference type="PANTHER" id="PTHR43580">
    <property type="entry name" value="OXIDOREDUCTASE GLYR1-RELATED"/>
    <property type="match status" value="1"/>
</dbReference>
<dbReference type="KEGG" id="bpt:Bpet1194"/>
<dbReference type="PANTHER" id="PTHR43580:SF2">
    <property type="entry name" value="CYTOKINE-LIKE NUCLEAR FACTOR N-PAC"/>
    <property type="match status" value="1"/>
</dbReference>
<evidence type="ECO:0000313" key="6">
    <source>
        <dbReference type="EMBL" id="CAP41528.1"/>
    </source>
</evidence>